<feature type="compositionally biased region" description="Polar residues" evidence="1">
    <location>
        <begin position="496"/>
        <end position="521"/>
    </location>
</feature>
<dbReference type="InterPro" id="IPR036361">
    <property type="entry name" value="SAP_dom_sf"/>
</dbReference>
<gene>
    <name evidence="3" type="ORF">CROQUDRAFT_626006</name>
</gene>
<accession>A0A9P6NED1</accession>
<dbReference type="SUPFAM" id="SSF68906">
    <property type="entry name" value="SAP domain"/>
    <property type="match status" value="1"/>
</dbReference>
<proteinExistence type="predicted"/>
<evidence type="ECO:0000259" key="2">
    <source>
        <dbReference type="PROSITE" id="PS50800"/>
    </source>
</evidence>
<feature type="region of interest" description="Disordered" evidence="1">
    <location>
        <begin position="198"/>
        <end position="240"/>
    </location>
</feature>
<dbReference type="OrthoDB" id="2507652at2759"/>
<sequence>MVNVSKLKVVEIKAELVARGLPTSGLKAVLAQRLTEALQAEEEQKTTAEAAHSKNLGLTSTSELLPLNSIEDPIPSSGPNKSTTPSPNSRKRKQPLASTDDNPLPSKSPCSSRLETGTSETNQKPESADQLTVSVLPDSTVVGRSKASPISTEPHELDNHQPDQSDFSEIAITPSLAQVPPPEKNDYEMASVTIAKAELTGHPDQTRTPESSTGPLKPSTAPAHTSTLIEARDPESESAIPSAVVATGIASEQALSVTVSNVDQTPPNTAPHVDKTELAEKLHVDSSQQQAMPMPAESLTVESTDSNIPKSSESAVTIVVPPNDDSSIIFDHNPDTIVEIIPETSHLPKSDNLNTKPIGSNAASLSRSDLNLVENVPAVTAHDEKLDTDLTPPSVNNFSPPIPSQTVTPACSIPESSSQIGINLSGHTPLIVTPHIRAIRSPSVIIENTGKHDQESIESQSMMPADSNDSDLRASSQTAEHIHVALASVPEPSPKPSTSQVNSKQPIGIETKSSLPDASSTTPPPNKSLYINNLVRPLTIPQIKNMLSEFVR</sequence>
<feature type="compositionally biased region" description="Polar residues" evidence="1">
    <location>
        <begin position="108"/>
        <end position="133"/>
    </location>
</feature>
<evidence type="ECO:0000313" key="3">
    <source>
        <dbReference type="EMBL" id="KAG0144403.1"/>
    </source>
</evidence>
<dbReference type="Gene3D" id="1.10.720.30">
    <property type="entry name" value="SAP domain"/>
    <property type="match status" value="1"/>
</dbReference>
<feature type="compositionally biased region" description="Basic and acidic residues" evidence="1">
    <location>
        <begin position="153"/>
        <end position="163"/>
    </location>
</feature>
<name>A0A9P6NED1_9BASI</name>
<dbReference type="SMART" id="SM00513">
    <property type="entry name" value="SAP"/>
    <property type="match status" value="1"/>
</dbReference>
<organism evidence="3 4">
    <name type="scientific">Cronartium quercuum f. sp. fusiforme G11</name>
    <dbReference type="NCBI Taxonomy" id="708437"/>
    <lineage>
        <taxon>Eukaryota</taxon>
        <taxon>Fungi</taxon>
        <taxon>Dikarya</taxon>
        <taxon>Basidiomycota</taxon>
        <taxon>Pucciniomycotina</taxon>
        <taxon>Pucciniomycetes</taxon>
        <taxon>Pucciniales</taxon>
        <taxon>Coleosporiaceae</taxon>
        <taxon>Cronartium</taxon>
    </lineage>
</organism>
<feature type="compositionally biased region" description="Polar residues" evidence="1">
    <location>
        <begin position="77"/>
        <end position="88"/>
    </location>
</feature>
<evidence type="ECO:0000256" key="1">
    <source>
        <dbReference type="SAM" id="MobiDB-lite"/>
    </source>
</evidence>
<dbReference type="Proteomes" id="UP000886653">
    <property type="component" value="Unassembled WGS sequence"/>
</dbReference>
<feature type="region of interest" description="Disordered" evidence="1">
    <location>
        <begin position="42"/>
        <end position="168"/>
    </location>
</feature>
<feature type="region of interest" description="Disordered" evidence="1">
    <location>
        <begin position="451"/>
        <end position="529"/>
    </location>
</feature>
<dbReference type="Pfam" id="PF02037">
    <property type="entry name" value="SAP"/>
    <property type="match status" value="1"/>
</dbReference>
<dbReference type="AlphaFoldDB" id="A0A9P6NED1"/>
<dbReference type="InterPro" id="IPR003034">
    <property type="entry name" value="SAP_dom"/>
</dbReference>
<dbReference type="PROSITE" id="PS50800">
    <property type="entry name" value="SAP"/>
    <property type="match status" value="1"/>
</dbReference>
<dbReference type="EMBL" id="MU167296">
    <property type="protein sequence ID" value="KAG0144403.1"/>
    <property type="molecule type" value="Genomic_DNA"/>
</dbReference>
<feature type="domain" description="SAP" evidence="2">
    <location>
        <begin position="4"/>
        <end position="38"/>
    </location>
</feature>
<protein>
    <recommendedName>
        <fullName evidence="2">SAP domain-containing protein</fullName>
    </recommendedName>
</protein>
<comment type="caution">
    <text evidence="3">The sequence shown here is derived from an EMBL/GenBank/DDBJ whole genome shotgun (WGS) entry which is preliminary data.</text>
</comment>
<evidence type="ECO:0000313" key="4">
    <source>
        <dbReference type="Proteomes" id="UP000886653"/>
    </source>
</evidence>
<keyword evidence="4" id="KW-1185">Reference proteome</keyword>
<reference evidence="3" key="1">
    <citation type="submission" date="2013-11" db="EMBL/GenBank/DDBJ databases">
        <title>Genome sequence of the fusiform rust pathogen reveals effectors for host alternation and coevolution with pine.</title>
        <authorList>
            <consortium name="DOE Joint Genome Institute"/>
            <person name="Smith K."/>
            <person name="Pendleton A."/>
            <person name="Kubisiak T."/>
            <person name="Anderson C."/>
            <person name="Salamov A."/>
            <person name="Aerts A."/>
            <person name="Riley R."/>
            <person name="Clum A."/>
            <person name="Lindquist E."/>
            <person name="Ence D."/>
            <person name="Campbell M."/>
            <person name="Kronenberg Z."/>
            <person name="Feau N."/>
            <person name="Dhillon B."/>
            <person name="Hamelin R."/>
            <person name="Burleigh J."/>
            <person name="Smith J."/>
            <person name="Yandell M."/>
            <person name="Nelson C."/>
            <person name="Grigoriev I."/>
            <person name="Davis J."/>
        </authorList>
    </citation>
    <scope>NUCLEOTIDE SEQUENCE</scope>
    <source>
        <strain evidence="3">G11</strain>
    </source>
</reference>